<proteinExistence type="inferred from homology"/>
<dbReference type="RefSeq" id="WP_189074057.1">
    <property type="nucleotide sequence ID" value="NZ_BMQN01000010.1"/>
</dbReference>
<evidence type="ECO:0000313" key="14">
    <source>
        <dbReference type="EMBL" id="GGS01920.1"/>
    </source>
</evidence>
<keyword evidence="9" id="KW-0408">Iron</keyword>
<keyword evidence="7" id="KW-0227">DNA damage</keyword>
<evidence type="ECO:0000256" key="6">
    <source>
        <dbReference type="ARBA" id="ARBA00022723"/>
    </source>
</evidence>
<dbReference type="PANTHER" id="PTHR42944">
    <property type="entry name" value="ADENINE DNA GLYCOSYLASE"/>
    <property type="match status" value="1"/>
</dbReference>
<dbReference type="Proteomes" id="UP000644548">
    <property type="component" value="Unassembled WGS sequence"/>
</dbReference>
<dbReference type="PANTHER" id="PTHR42944:SF1">
    <property type="entry name" value="ADENINE DNA GLYCOSYLASE"/>
    <property type="match status" value="1"/>
</dbReference>
<dbReference type="Gene3D" id="3.90.79.10">
    <property type="entry name" value="Nucleoside Triphosphate Pyrophosphohydrolase"/>
    <property type="match status" value="1"/>
</dbReference>
<dbReference type="InterPro" id="IPR044298">
    <property type="entry name" value="MIG/MutY"/>
</dbReference>
<dbReference type="Pfam" id="PF00730">
    <property type="entry name" value="HhH-GPD"/>
    <property type="match status" value="1"/>
</dbReference>
<reference evidence="15" key="1">
    <citation type="journal article" date="2019" name="Int. J. Syst. Evol. Microbiol.">
        <title>The Global Catalogue of Microorganisms (GCM) 10K type strain sequencing project: providing services to taxonomists for standard genome sequencing and annotation.</title>
        <authorList>
            <consortium name="The Broad Institute Genomics Platform"/>
            <consortium name="The Broad Institute Genome Sequencing Center for Infectious Disease"/>
            <person name="Wu L."/>
            <person name="Ma J."/>
        </authorList>
    </citation>
    <scope>NUCLEOTIDE SEQUENCE [LARGE SCALE GENOMIC DNA]</scope>
    <source>
        <strain evidence="15">JCM 31405</strain>
    </source>
</reference>
<comment type="catalytic activity">
    <reaction evidence="1">
        <text>Hydrolyzes free adenine bases from 7,8-dihydro-8-oxoguanine:adenine mismatched double-stranded DNA, leaving an apurinic site.</text>
        <dbReference type="EC" id="3.2.2.31"/>
    </reaction>
</comment>
<evidence type="ECO:0000256" key="4">
    <source>
        <dbReference type="ARBA" id="ARBA00012045"/>
    </source>
</evidence>
<dbReference type="InterPro" id="IPR015797">
    <property type="entry name" value="NUDIX_hydrolase-like_dom_sf"/>
</dbReference>
<keyword evidence="10" id="KW-0411">Iron-sulfur</keyword>
<keyword evidence="15" id="KW-1185">Reference proteome</keyword>
<dbReference type="SMART" id="SM00478">
    <property type="entry name" value="ENDO3c"/>
    <property type="match status" value="1"/>
</dbReference>
<evidence type="ECO:0000259" key="13">
    <source>
        <dbReference type="SMART" id="SM00478"/>
    </source>
</evidence>
<dbReference type="SUPFAM" id="SSF55811">
    <property type="entry name" value="Nudix"/>
    <property type="match status" value="1"/>
</dbReference>
<evidence type="ECO:0000256" key="11">
    <source>
        <dbReference type="ARBA" id="ARBA00023204"/>
    </source>
</evidence>
<accession>A0ABQ2S770</accession>
<comment type="cofactor">
    <cofactor evidence="2">
        <name>[4Fe-4S] cluster</name>
        <dbReference type="ChEBI" id="CHEBI:49883"/>
    </cofactor>
</comment>
<dbReference type="Gene3D" id="1.10.1670.10">
    <property type="entry name" value="Helix-hairpin-Helix base-excision DNA repair enzymes (C-terminal)"/>
    <property type="match status" value="1"/>
</dbReference>
<name>A0ABQ2S770_9DEIO</name>
<sequence length="353" mass="38064">MPAFTPTPFTPAQLTELRAALLNWFDRQGRDLPWRQGQEGRRDPYRAWVAEVLLQQTQVARGLTYYQRFLDTFPTVQALAAAPESEVLKAWEGCGYYARARNLHRAAQHVATHGFPQDFVGWLALPGVGPYTAAALSSLTGNEARAVNDGNVRRVLARLHAQTHPTPAWVQGHADALLDPARPGAWNEAVMDLGATLCTPRTPQCPACPLRPWCQAHVLGTPTAYPAPKARPAAQEVHAVAVLIGTPVCAVLERRAGPLLGGLMGLPTQPFEPGAPGAQTGALADLCTRLHATPGPALGQVTHTMTHRRITLHLYRADGGPDPQDVRTAALSRLDHKALHLAQAHAAPLFGPE</sequence>
<dbReference type="NCBIfam" id="TIGR01084">
    <property type="entry name" value="mutY"/>
    <property type="match status" value="1"/>
</dbReference>
<dbReference type="EMBL" id="BMQN01000010">
    <property type="protein sequence ID" value="GGS01920.1"/>
    <property type="molecule type" value="Genomic_DNA"/>
</dbReference>
<dbReference type="InterPro" id="IPR003265">
    <property type="entry name" value="HhH-GPD_domain"/>
</dbReference>
<dbReference type="InterPro" id="IPR011257">
    <property type="entry name" value="DNA_glycosylase"/>
</dbReference>
<dbReference type="SUPFAM" id="SSF48150">
    <property type="entry name" value="DNA-glycosylase"/>
    <property type="match status" value="1"/>
</dbReference>
<keyword evidence="12" id="KW-0326">Glycosidase</keyword>
<keyword evidence="8" id="KW-0378">Hydrolase</keyword>
<dbReference type="InterPro" id="IPR023170">
    <property type="entry name" value="HhH_base_excis_C"/>
</dbReference>
<organism evidence="14 15">
    <name type="scientific">Deinococcus sedimenti</name>
    <dbReference type="NCBI Taxonomy" id="1867090"/>
    <lineage>
        <taxon>Bacteria</taxon>
        <taxon>Thermotogati</taxon>
        <taxon>Deinococcota</taxon>
        <taxon>Deinococci</taxon>
        <taxon>Deinococcales</taxon>
        <taxon>Deinococcaceae</taxon>
        <taxon>Deinococcus</taxon>
    </lineage>
</organism>
<dbReference type="Gene3D" id="1.10.340.30">
    <property type="entry name" value="Hypothetical protein, domain 2"/>
    <property type="match status" value="1"/>
</dbReference>
<evidence type="ECO:0000256" key="5">
    <source>
        <dbReference type="ARBA" id="ARBA00022023"/>
    </source>
</evidence>
<dbReference type="CDD" id="cd00056">
    <property type="entry name" value="ENDO3c"/>
    <property type="match status" value="1"/>
</dbReference>
<comment type="caution">
    <text evidence="14">The sequence shown here is derived from an EMBL/GenBank/DDBJ whole genome shotgun (WGS) entry which is preliminary data.</text>
</comment>
<evidence type="ECO:0000256" key="12">
    <source>
        <dbReference type="ARBA" id="ARBA00023295"/>
    </source>
</evidence>
<comment type="similarity">
    <text evidence="3">Belongs to the Nth/MutY family.</text>
</comment>
<protein>
    <recommendedName>
        <fullName evidence="5">Adenine DNA glycosylase</fullName>
        <ecNumber evidence="4">3.2.2.31</ecNumber>
    </recommendedName>
</protein>
<dbReference type="InterPro" id="IPR005760">
    <property type="entry name" value="A/G_AdeGlyc_MutY"/>
</dbReference>
<gene>
    <name evidence="14" type="ORF">GCM10008960_30730</name>
</gene>
<evidence type="ECO:0000256" key="7">
    <source>
        <dbReference type="ARBA" id="ARBA00022763"/>
    </source>
</evidence>
<keyword evidence="11" id="KW-0234">DNA repair</keyword>
<evidence type="ECO:0000256" key="10">
    <source>
        <dbReference type="ARBA" id="ARBA00023014"/>
    </source>
</evidence>
<evidence type="ECO:0000256" key="2">
    <source>
        <dbReference type="ARBA" id="ARBA00001966"/>
    </source>
</evidence>
<evidence type="ECO:0000256" key="1">
    <source>
        <dbReference type="ARBA" id="ARBA00000843"/>
    </source>
</evidence>
<evidence type="ECO:0000256" key="9">
    <source>
        <dbReference type="ARBA" id="ARBA00023004"/>
    </source>
</evidence>
<dbReference type="EC" id="3.2.2.31" evidence="4"/>
<evidence type="ECO:0000256" key="3">
    <source>
        <dbReference type="ARBA" id="ARBA00008343"/>
    </source>
</evidence>
<keyword evidence="6" id="KW-0479">Metal-binding</keyword>
<feature type="domain" description="HhH-GPD" evidence="13">
    <location>
        <begin position="53"/>
        <end position="196"/>
    </location>
</feature>
<evidence type="ECO:0000256" key="8">
    <source>
        <dbReference type="ARBA" id="ARBA00022801"/>
    </source>
</evidence>
<evidence type="ECO:0000313" key="15">
    <source>
        <dbReference type="Proteomes" id="UP000644548"/>
    </source>
</evidence>